<sequence length="154" mass="16552">MSDEISILLLISEENPTSASATTAKAQCFVTDNLLPYPVSNQATMSDANANEARRTAAAAAVTWRIARDTGRLLRLIIDNSAHYCFANAKTLFTLLQTTASFSGTGAAYALPNQDHHLTAVNGNNAFNKKFVNSNSSHHPYRLAPSVTPNGKRA</sequence>
<accession>A0ABU8JRE5</accession>
<comment type="caution">
    <text evidence="1">The sequence shown here is derived from an EMBL/GenBank/DDBJ whole genome shotgun (WGS) entry which is preliminary data.</text>
</comment>
<reference evidence="1 2" key="1">
    <citation type="submission" date="2024-03" db="EMBL/GenBank/DDBJ databases">
        <title>Analysis of soft rot Pectobacteriaceae population diversity in US potato growing regions between 2016 and 2022.</title>
        <authorList>
            <person name="Ma X."/>
            <person name="Zhang X."/>
            <person name="Stodghill P."/>
            <person name="Rioux R."/>
            <person name="Babler B."/>
            <person name="Shrestha S."/>
            <person name="Babler B."/>
            <person name="Rivedal H."/>
            <person name="Frost K."/>
            <person name="Hao J."/>
            <person name="Secor G."/>
            <person name="Swingle B."/>
        </authorList>
    </citation>
    <scope>NUCLEOTIDE SEQUENCE [LARGE SCALE GENOMIC DNA]</scope>
    <source>
        <strain evidence="1 2">SR64</strain>
    </source>
</reference>
<protein>
    <submittedName>
        <fullName evidence="1">Uncharacterized protein</fullName>
    </submittedName>
</protein>
<evidence type="ECO:0000313" key="1">
    <source>
        <dbReference type="EMBL" id="MEI7066020.1"/>
    </source>
</evidence>
<organism evidence="1 2">
    <name type="scientific">Dickeya chrysanthemi</name>
    <name type="common">Pectobacterium chrysanthemi</name>
    <name type="synonym">Erwinia chrysanthemi</name>
    <dbReference type="NCBI Taxonomy" id="556"/>
    <lineage>
        <taxon>Bacteria</taxon>
        <taxon>Pseudomonadati</taxon>
        <taxon>Pseudomonadota</taxon>
        <taxon>Gammaproteobacteria</taxon>
        <taxon>Enterobacterales</taxon>
        <taxon>Pectobacteriaceae</taxon>
        <taxon>Dickeya</taxon>
    </lineage>
</organism>
<gene>
    <name evidence="1" type="ORF">WCU84_20570</name>
</gene>
<proteinExistence type="predicted"/>
<evidence type="ECO:0000313" key="2">
    <source>
        <dbReference type="Proteomes" id="UP001359469"/>
    </source>
</evidence>
<name>A0ABU8JRE5_DICCH</name>
<dbReference type="Proteomes" id="UP001359469">
    <property type="component" value="Unassembled WGS sequence"/>
</dbReference>
<dbReference type="EMBL" id="JBBBOO010000029">
    <property type="protein sequence ID" value="MEI7066020.1"/>
    <property type="molecule type" value="Genomic_DNA"/>
</dbReference>
<dbReference type="RefSeq" id="WP_226052814.1">
    <property type="nucleotide sequence ID" value="NZ_CP161827.1"/>
</dbReference>
<keyword evidence="2" id="KW-1185">Reference proteome</keyword>